<dbReference type="PANTHER" id="PTHR19446">
    <property type="entry name" value="REVERSE TRANSCRIPTASES"/>
    <property type="match status" value="1"/>
</dbReference>
<dbReference type="STRING" id="4097.A0A1S3ZH58"/>
<sequence>MSISNNRFRFMPGRSTTEAIHLIRRLVEWYRERKNDLHMVFIDLQKTYDKVPREVLRRCLEEKGVSAAYIWAIKDMYDGAKTWVRTIGGNSEQFLVFMGLHQGSSRSINRRHPQLHQIVTARQHLSASGIIVAVLASSTVAFESFHLVLKQPQKEYNQNLFVLVAAFKIHDKCSLAVALCISQIVASRASDFYHSSSSRRT</sequence>
<evidence type="ECO:0008006" key="2">
    <source>
        <dbReference type="Google" id="ProtNLM"/>
    </source>
</evidence>
<name>A0A1S3ZH58_TOBAC</name>
<evidence type="ECO:0000313" key="1">
    <source>
        <dbReference type="RefSeq" id="XP_016463768.1"/>
    </source>
</evidence>
<proteinExistence type="predicted"/>
<accession>A0A1S3ZH58</accession>
<dbReference type="AlphaFoldDB" id="A0A1S3ZH58"/>
<dbReference type="RefSeq" id="XP_016463768.1">
    <property type="nucleotide sequence ID" value="XM_016608282.1"/>
</dbReference>
<organism evidence="1">
    <name type="scientific">Nicotiana tabacum</name>
    <name type="common">Common tobacco</name>
    <dbReference type="NCBI Taxonomy" id="4097"/>
    <lineage>
        <taxon>Eukaryota</taxon>
        <taxon>Viridiplantae</taxon>
        <taxon>Streptophyta</taxon>
        <taxon>Embryophyta</taxon>
        <taxon>Tracheophyta</taxon>
        <taxon>Spermatophyta</taxon>
        <taxon>Magnoliopsida</taxon>
        <taxon>eudicotyledons</taxon>
        <taxon>Gunneridae</taxon>
        <taxon>Pentapetalae</taxon>
        <taxon>asterids</taxon>
        <taxon>lamiids</taxon>
        <taxon>Solanales</taxon>
        <taxon>Solanaceae</taxon>
        <taxon>Nicotianoideae</taxon>
        <taxon>Nicotianeae</taxon>
        <taxon>Nicotiana</taxon>
    </lineage>
</organism>
<protein>
    <recommendedName>
        <fullName evidence="2">Reverse transcriptase domain-containing protein</fullName>
    </recommendedName>
</protein>
<dbReference type="OrthoDB" id="1245115at2759"/>
<reference evidence="1" key="1">
    <citation type="submission" date="2025-08" db="UniProtKB">
        <authorList>
            <consortium name="RefSeq"/>
        </authorList>
    </citation>
    <scope>IDENTIFICATION</scope>
</reference>
<gene>
    <name evidence="1" type="primary">LOC107786775</name>
</gene>
<dbReference type="KEGG" id="nta:107786775"/>
<dbReference type="PaxDb" id="4097-A0A1S3ZH58"/>